<keyword evidence="2" id="KW-1185">Reference proteome</keyword>
<dbReference type="Proteomes" id="UP000004277">
    <property type="component" value="Unassembled WGS sequence"/>
</dbReference>
<dbReference type="EC" id="2.7.4.1" evidence="1"/>
<proteinExistence type="predicted"/>
<sequence length="696" mass="78306">MSMPSADSLLNREIGLLEFNARVLAQAADADVPALERLKFICIVSSNLDEFFEIRVAGLKEQLRDNPSGLTPDGMSVQQALQMVSERASALVAEQYRMLTHTVMPLLEKAGVYIHLTDSWTEEQRAWARSVFQQDLLPVLTPMALDPAHPFPRVLNKSLNFILELSGKDAFGREAELAIVQAPRSLPRLLRMPEALSGHPHGFVLLTSLIQGFVHELFPQISVRGCYQFRVTRNSDLFVSDDDITDLREALQGELPARHFGDAVRLEVSAETPPALTRRLLVEFGLQESDCYRVHGPVNLVRLMQVADLVDNPSLKYAPLVPAPVKAMAASSNVFDVIRSGDILLHHPYESFSSVLELLQQAARDPDVMAIKQTVYRTGNDSPVMEALIKAAQNGKEVTVVVELLARFDEETNINWAERLESAGAHVVYGVVGHKCHAKMLLIVRRELSGAKHRRVQLRRYAHLGTGNYHPRTARLYTDFGLMTANEQICEDVHNVFHLMTSTGGQVKLHHLWHSPFTMHPNLIDHIRAEARAARAGKRARIIAKMNALLEPTIIDELYKASRAGVRIELIVRGVCALRPGVPGLSDNIHVRSIIGRFLEHHRVYYFHAEGKETVYLSSADWMDRNLFRRVEVAFPVLDKSLKARVIRESLQIHLRDNTSAWIMQSDGSYRRKRSKSKTRHISQQELLARFSSVPG</sequence>
<comment type="caution">
    <text evidence="1">The sequence shown here is derived from an EMBL/GenBank/DDBJ whole genome shotgun (WGS) entry which is preliminary data.</text>
</comment>
<keyword evidence="1" id="KW-0418">Kinase</keyword>
<gene>
    <name evidence="1" type="primary">ppk1</name>
    <name evidence="1" type="ORF">MW7_007835</name>
</gene>
<evidence type="ECO:0000313" key="2">
    <source>
        <dbReference type="Proteomes" id="UP000004277"/>
    </source>
</evidence>
<name>A0ACD3SQR7_9BURK</name>
<keyword evidence="1" id="KW-0808">Transferase</keyword>
<dbReference type="EMBL" id="AKCV02000015">
    <property type="protein sequence ID" value="TMS58621.1"/>
    <property type="molecule type" value="Genomic_DNA"/>
</dbReference>
<evidence type="ECO:0000313" key="1">
    <source>
        <dbReference type="EMBL" id="TMS58621.1"/>
    </source>
</evidence>
<accession>A0ACD3SQR7</accession>
<protein>
    <submittedName>
        <fullName evidence="1">Polyphosphate kinase 1</fullName>
        <ecNumber evidence="1">2.7.4.1</ecNumber>
    </submittedName>
</protein>
<organism evidence="1 2">
    <name type="scientific">Imbroritus primus</name>
    <dbReference type="NCBI Taxonomy" id="3058603"/>
    <lineage>
        <taxon>Bacteria</taxon>
        <taxon>Pseudomonadati</taxon>
        <taxon>Pseudomonadota</taxon>
        <taxon>Betaproteobacteria</taxon>
        <taxon>Burkholderiales</taxon>
        <taxon>Burkholderiaceae</taxon>
        <taxon>Imbroritus</taxon>
    </lineage>
</organism>
<reference evidence="1" key="1">
    <citation type="submission" date="2019-05" db="EMBL/GenBank/DDBJ databases">
        <title>Revised genome assembly of Burkholderiaceae (previously Ralstonia) sp. PBA.</title>
        <authorList>
            <person name="Gan H.M."/>
        </authorList>
    </citation>
    <scope>NUCLEOTIDE SEQUENCE</scope>
    <source>
        <strain evidence="1">PBA</strain>
    </source>
</reference>